<evidence type="ECO:0000313" key="4">
    <source>
        <dbReference type="Proteomes" id="UP001164705"/>
    </source>
</evidence>
<name>A0A9E8MWH9_9FLAO</name>
<dbReference type="CDD" id="cd00293">
    <property type="entry name" value="USP-like"/>
    <property type="match status" value="1"/>
</dbReference>
<dbReference type="PANTHER" id="PTHR46268">
    <property type="entry name" value="STRESS RESPONSE PROTEIN NHAX"/>
    <property type="match status" value="1"/>
</dbReference>
<evidence type="ECO:0000256" key="1">
    <source>
        <dbReference type="ARBA" id="ARBA00008791"/>
    </source>
</evidence>
<evidence type="ECO:0000259" key="2">
    <source>
        <dbReference type="Pfam" id="PF00582"/>
    </source>
</evidence>
<dbReference type="InterPro" id="IPR014729">
    <property type="entry name" value="Rossmann-like_a/b/a_fold"/>
</dbReference>
<dbReference type="InterPro" id="IPR006015">
    <property type="entry name" value="Universal_stress_UspA"/>
</dbReference>
<dbReference type="RefSeq" id="WP_267677397.1">
    <property type="nucleotide sequence ID" value="NZ_CP113088.1"/>
</dbReference>
<organism evidence="3 4">
    <name type="scientific">Lacinutrix neustonica</name>
    <dbReference type="NCBI Taxonomy" id="2980107"/>
    <lineage>
        <taxon>Bacteria</taxon>
        <taxon>Pseudomonadati</taxon>
        <taxon>Bacteroidota</taxon>
        <taxon>Flavobacteriia</taxon>
        <taxon>Flavobacteriales</taxon>
        <taxon>Flavobacteriaceae</taxon>
        <taxon>Lacinutrix</taxon>
    </lineage>
</organism>
<comment type="similarity">
    <text evidence="1">Belongs to the universal stress protein A family.</text>
</comment>
<dbReference type="Gene3D" id="3.40.50.620">
    <property type="entry name" value="HUPs"/>
    <property type="match status" value="1"/>
</dbReference>
<dbReference type="AlphaFoldDB" id="A0A9E8MWH9"/>
<accession>A0A9E8MWH9</accession>
<proteinExistence type="inferred from homology"/>
<dbReference type="KEGG" id="lnu:N7U66_03835"/>
<feature type="domain" description="UspA" evidence="2">
    <location>
        <begin position="1"/>
        <end position="146"/>
    </location>
</feature>
<dbReference type="PRINTS" id="PR01438">
    <property type="entry name" value="UNVRSLSTRESS"/>
</dbReference>
<evidence type="ECO:0000313" key="3">
    <source>
        <dbReference type="EMBL" id="WAC02798.1"/>
    </source>
</evidence>
<dbReference type="Pfam" id="PF00582">
    <property type="entry name" value="Usp"/>
    <property type="match status" value="1"/>
</dbReference>
<reference evidence="3" key="1">
    <citation type="submission" date="2022-11" db="EMBL/GenBank/DDBJ databases">
        <title>Lacinutrix neustonica HL-RS19T sp. nov., isolated from the surface microlayer sample of brackish Lake Shihwa.</title>
        <authorList>
            <person name="Choi J.Y."/>
            <person name="Hwang C.Y."/>
        </authorList>
    </citation>
    <scope>NUCLEOTIDE SEQUENCE</scope>
    <source>
        <strain evidence="3">HL-RS19</strain>
    </source>
</reference>
<dbReference type="Proteomes" id="UP001164705">
    <property type="component" value="Chromosome"/>
</dbReference>
<dbReference type="SUPFAM" id="SSF52402">
    <property type="entry name" value="Adenine nucleotide alpha hydrolases-like"/>
    <property type="match status" value="1"/>
</dbReference>
<keyword evidence="4" id="KW-1185">Reference proteome</keyword>
<dbReference type="PANTHER" id="PTHR46268:SF6">
    <property type="entry name" value="UNIVERSAL STRESS PROTEIN UP12"/>
    <property type="match status" value="1"/>
</dbReference>
<protein>
    <submittedName>
        <fullName evidence="3">Universal stress protein</fullName>
    </submittedName>
</protein>
<dbReference type="EMBL" id="CP113088">
    <property type="protein sequence ID" value="WAC02798.1"/>
    <property type="molecule type" value="Genomic_DNA"/>
</dbReference>
<gene>
    <name evidence="3" type="ORF">N7U66_03835</name>
</gene>
<sequence length="149" mass="17022">MKNILLPTDFSDNSWNAIVYALQLFKDDTCNFCLLNTYTPIFYHMEQVLVTSPQMSLESIVRENSERRLEEMKTRMEQEFGNPNHTYSSISAFNTLIGEIEELYKANVMDLIVMGTKGASGLKEVLFGTNTVHTIKNSKCPVLAIPRQF</sequence>
<dbReference type="InterPro" id="IPR006016">
    <property type="entry name" value="UspA"/>
</dbReference>